<comment type="caution">
    <text evidence="2">The sequence shown here is derived from an EMBL/GenBank/DDBJ whole genome shotgun (WGS) entry which is preliminary data.</text>
</comment>
<feature type="coiled-coil region" evidence="1">
    <location>
        <begin position="190"/>
        <end position="217"/>
    </location>
</feature>
<evidence type="ECO:0000256" key="1">
    <source>
        <dbReference type="SAM" id="Coils"/>
    </source>
</evidence>
<sequence>MTQRLLSNSEEPSSSHQSLVQVEDLLLQHPNKNSPTLSIRIKFQSKSLDDLQIHRQYRRKQSNDNHVSNTTRTEMDLTGIGCNEDIEIDDNQIYTDDEDEDLQQQRSHSAPVSPTKIYDKELAAFIQCEQQQQKQLMPDSFVYSIDLSDTDETIHQSHSRTAIFFDDDYLSEGIPYEPPVNIVHSCLTITEENEEELEQLRRDDDEEEQKRQNHLLKINDGSVPTVTLHDNDDRADILENDDQINDSESQIIIMNTTNNFDINQDIDKRLSTIYESPSPQPRTEEDDEEIYDDTYDKLIVYDIANVEKLPVISPKSEPIKSPSSLYRSPILDRTRLCSYYTDASFKPCSMLTNTLSVSRLCGTSAMINSKVFTPPFINTNDKSSVSPVINTQNNYINKSLASLPTDQLPP</sequence>
<protein>
    <submittedName>
        <fullName evidence="2">Uncharacterized protein</fullName>
    </submittedName>
</protein>
<organism evidence="2 3">
    <name type="scientific">Adineta steineri</name>
    <dbReference type="NCBI Taxonomy" id="433720"/>
    <lineage>
        <taxon>Eukaryota</taxon>
        <taxon>Metazoa</taxon>
        <taxon>Spiralia</taxon>
        <taxon>Gnathifera</taxon>
        <taxon>Rotifera</taxon>
        <taxon>Eurotatoria</taxon>
        <taxon>Bdelloidea</taxon>
        <taxon>Adinetida</taxon>
        <taxon>Adinetidae</taxon>
        <taxon>Adineta</taxon>
    </lineage>
</organism>
<reference evidence="2" key="1">
    <citation type="submission" date="2021-02" db="EMBL/GenBank/DDBJ databases">
        <authorList>
            <person name="Nowell W R."/>
        </authorList>
    </citation>
    <scope>NUCLEOTIDE SEQUENCE</scope>
</reference>
<evidence type="ECO:0000313" key="2">
    <source>
        <dbReference type="EMBL" id="CAF1461614.1"/>
    </source>
</evidence>
<feature type="non-terminal residue" evidence="2">
    <location>
        <position position="410"/>
    </location>
</feature>
<gene>
    <name evidence="2" type="ORF">JYZ213_LOCUS41288</name>
</gene>
<keyword evidence="1" id="KW-0175">Coiled coil</keyword>
<evidence type="ECO:0000313" key="3">
    <source>
        <dbReference type="Proteomes" id="UP000663845"/>
    </source>
</evidence>
<accession>A0A815QDD2</accession>
<dbReference type="EMBL" id="CAJNOG010001651">
    <property type="protein sequence ID" value="CAF1461614.1"/>
    <property type="molecule type" value="Genomic_DNA"/>
</dbReference>
<dbReference type="Proteomes" id="UP000663845">
    <property type="component" value="Unassembled WGS sequence"/>
</dbReference>
<proteinExistence type="predicted"/>
<dbReference type="AlphaFoldDB" id="A0A815QDD2"/>
<name>A0A815QDD2_9BILA</name>